<comment type="similarity">
    <text evidence="1">Belongs to the LysR transcriptional regulatory family.</text>
</comment>
<dbReference type="PRINTS" id="PR00039">
    <property type="entry name" value="HTHLYSR"/>
</dbReference>
<dbReference type="AlphaFoldDB" id="A0A1Y5RAF2"/>
<dbReference type="Pfam" id="PF00126">
    <property type="entry name" value="HTH_1"/>
    <property type="match status" value="1"/>
</dbReference>
<evidence type="ECO:0000313" key="6">
    <source>
        <dbReference type="EMBL" id="SLN12870.1"/>
    </source>
</evidence>
<proteinExistence type="inferred from homology"/>
<keyword evidence="3" id="KW-0238">DNA-binding</keyword>
<evidence type="ECO:0000256" key="4">
    <source>
        <dbReference type="ARBA" id="ARBA00023163"/>
    </source>
</evidence>
<dbReference type="InterPro" id="IPR005119">
    <property type="entry name" value="LysR_subst-bd"/>
</dbReference>
<dbReference type="PANTHER" id="PTHR30427">
    <property type="entry name" value="TRANSCRIPTIONAL ACTIVATOR PROTEIN LYSR"/>
    <property type="match status" value="1"/>
</dbReference>
<dbReference type="EMBL" id="FWFL01000001">
    <property type="protein sequence ID" value="SLN12870.1"/>
    <property type="molecule type" value="Genomic_DNA"/>
</dbReference>
<dbReference type="OrthoDB" id="8479870at2"/>
<evidence type="ECO:0000256" key="2">
    <source>
        <dbReference type="ARBA" id="ARBA00023015"/>
    </source>
</evidence>
<dbReference type="SUPFAM" id="SSF53850">
    <property type="entry name" value="Periplasmic binding protein-like II"/>
    <property type="match status" value="1"/>
</dbReference>
<dbReference type="Pfam" id="PF03466">
    <property type="entry name" value="LysR_substrate"/>
    <property type="match status" value="1"/>
</dbReference>
<evidence type="ECO:0000256" key="1">
    <source>
        <dbReference type="ARBA" id="ARBA00009437"/>
    </source>
</evidence>
<dbReference type="SUPFAM" id="SSF46785">
    <property type="entry name" value="Winged helix' DNA-binding domain"/>
    <property type="match status" value="1"/>
</dbReference>
<keyword evidence="7" id="KW-1185">Reference proteome</keyword>
<evidence type="ECO:0000259" key="5">
    <source>
        <dbReference type="PROSITE" id="PS50931"/>
    </source>
</evidence>
<organism evidence="6 7">
    <name type="scientific">Roseovarius litorisediminis</name>
    <dbReference type="NCBI Taxonomy" id="1312363"/>
    <lineage>
        <taxon>Bacteria</taxon>
        <taxon>Pseudomonadati</taxon>
        <taxon>Pseudomonadota</taxon>
        <taxon>Alphaproteobacteria</taxon>
        <taxon>Rhodobacterales</taxon>
        <taxon>Roseobacteraceae</taxon>
        <taxon>Roseovarius</taxon>
    </lineage>
</organism>
<dbReference type="PROSITE" id="PS50931">
    <property type="entry name" value="HTH_LYSR"/>
    <property type="match status" value="1"/>
</dbReference>
<evidence type="ECO:0000256" key="3">
    <source>
        <dbReference type="ARBA" id="ARBA00023125"/>
    </source>
</evidence>
<evidence type="ECO:0000313" key="7">
    <source>
        <dbReference type="Proteomes" id="UP000193827"/>
    </source>
</evidence>
<accession>A0A1Y5RAF2</accession>
<keyword evidence="2" id="KW-0805">Transcription regulation</keyword>
<dbReference type="GO" id="GO:0010628">
    <property type="term" value="P:positive regulation of gene expression"/>
    <property type="evidence" value="ECO:0007669"/>
    <property type="project" value="TreeGrafter"/>
</dbReference>
<feature type="domain" description="HTH lysR-type" evidence="5">
    <location>
        <begin position="1"/>
        <end position="60"/>
    </location>
</feature>
<dbReference type="GO" id="GO:0003700">
    <property type="term" value="F:DNA-binding transcription factor activity"/>
    <property type="evidence" value="ECO:0007669"/>
    <property type="project" value="InterPro"/>
</dbReference>
<dbReference type="RefSeq" id="WP_085890969.1">
    <property type="nucleotide sequence ID" value="NZ_FWFL01000001.1"/>
</dbReference>
<dbReference type="PANTHER" id="PTHR30427:SF1">
    <property type="entry name" value="TRANSCRIPTIONAL ACTIVATOR PROTEIN LYSR"/>
    <property type="match status" value="1"/>
</dbReference>
<name>A0A1Y5RAF2_9RHOB</name>
<keyword evidence="4" id="KW-0804">Transcription</keyword>
<gene>
    <name evidence="6" type="primary">cynR_2</name>
    <name evidence="6" type="ORF">PEL8287_00461</name>
</gene>
<sequence length="309" mass="34557">MNLSFRQLNTFREVIRAGSISQAARVLGRTQPAVSSMVAGLEAELGFALFLREHGKLTPTPEARYFLEECEDILARLEQTKRTLGGIARLEKGKLRIASHPAASGFFTPRVLTEFLRDKPGVDASLMMRSSGVIEDLIASQQFDVGFAETPKARSSIGQQDFDLECLCAMPRDDKLADHELITPETLRGADLAMLFEEHQTHVQTRAAFEEMNCAYRWRFELQTFLPGLKLVEAGLCYMICDLITAQSNLDRGDTGLVFRRFRPRIGSSVSILTPAHSPQSRLSQAFCKRLEAEIRTVQQNVEAFVKTA</sequence>
<dbReference type="InterPro" id="IPR036390">
    <property type="entry name" value="WH_DNA-bd_sf"/>
</dbReference>
<dbReference type="InterPro" id="IPR036388">
    <property type="entry name" value="WH-like_DNA-bd_sf"/>
</dbReference>
<dbReference type="Gene3D" id="1.10.10.10">
    <property type="entry name" value="Winged helix-like DNA-binding domain superfamily/Winged helix DNA-binding domain"/>
    <property type="match status" value="1"/>
</dbReference>
<dbReference type="GO" id="GO:0043565">
    <property type="term" value="F:sequence-specific DNA binding"/>
    <property type="evidence" value="ECO:0007669"/>
    <property type="project" value="TreeGrafter"/>
</dbReference>
<dbReference type="Proteomes" id="UP000193827">
    <property type="component" value="Unassembled WGS sequence"/>
</dbReference>
<protein>
    <submittedName>
        <fullName evidence="6">HTH-type transcriptional regulator CynR</fullName>
    </submittedName>
</protein>
<reference evidence="6 7" key="1">
    <citation type="submission" date="2017-03" db="EMBL/GenBank/DDBJ databases">
        <authorList>
            <person name="Afonso C.L."/>
            <person name="Miller P.J."/>
            <person name="Scott M.A."/>
            <person name="Spackman E."/>
            <person name="Goraichik I."/>
            <person name="Dimitrov K.M."/>
            <person name="Suarez D.L."/>
            <person name="Swayne D.E."/>
        </authorList>
    </citation>
    <scope>NUCLEOTIDE SEQUENCE [LARGE SCALE GENOMIC DNA]</scope>
    <source>
        <strain evidence="6 7">CECT 8287</strain>
    </source>
</reference>
<dbReference type="Gene3D" id="3.40.190.290">
    <property type="match status" value="1"/>
</dbReference>
<dbReference type="InterPro" id="IPR000847">
    <property type="entry name" value="LysR_HTH_N"/>
</dbReference>